<evidence type="ECO:0000313" key="3">
    <source>
        <dbReference type="Proteomes" id="UP001165270"/>
    </source>
</evidence>
<evidence type="ECO:0000259" key="1">
    <source>
        <dbReference type="Pfam" id="PF03364"/>
    </source>
</evidence>
<dbReference type="RefSeq" id="WP_242708963.1">
    <property type="nucleotide sequence ID" value="NZ_JALDAX010000003.1"/>
</dbReference>
<comment type="caution">
    <text evidence="2">The sequence shown here is derived from an EMBL/GenBank/DDBJ whole genome shotgun (WGS) entry which is preliminary data.</text>
</comment>
<gene>
    <name evidence="2" type="ORF">MQN93_08365</name>
</gene>
<dbReference type="SUPFAM" id="SSF55961">
    <property type="entry name" value="Bet v1-like"/>
    <property type="match status" value="1"/>
</dbReference>
<reference evidence="2" key="1">
    <citation type="submission" date="2022-03" db="EMBL/GenBank/DDBJ databases">
        <title>Streptomyces 7R015 and 7R016 isolated from Barleria lupulina in Thailand.</title>
        <authorList>
            <person name="Kanchanasin P."/>
            <person name="Phongsopitanun W."/>
            <person name="Tanasupawat S."/>
        </authorList>
    </citation>
    <scope>NUCLEOTIDE SEQUENCE</scope>
    <source>
        <strain evidence="2">7R016</strain>
    </source>
</reference>
<dbReference type="InterPro" id="IPR023393">
    <property type="entry name" value="START-like_dom_sf"/>
</dbReference>
<keyword evidence="3" id="KW-1185">Reference proteome</keyword>
<evidence type="ECO:0000313" key="2">
    <source>
        <dbReference type="EMBL" id="MCI3239736.1"/>
    </source>
</evidence>
<dbReference type="Gene3D" id="3.30.530.20">
    <property type="match status" value="1"/>
</dbReference>
<dbReference type="EMBL" id="JALDAX010000003">
    <property type="protein sequence ID" value="MCI3239736.1"/>
    <property type="molecule type" value="Genomic_DNA"/>
</dbReference>
<proteinExistence type="predicted"/>
<dbReference type="Proteomes" id="UP001165270">
    <property type="component" value="Unassembled WGS sequence"/>
</dbReference>
<dbReference type="InterPro" id="IPR005031">
    <property type="entry name" value="COQ10_START"/>
</dbReference>
<dbReference type="Pfam" id="PF03364">
    <property type="entry name" value="Polyketide_cyc"/>
    <property type="match status" value="1"/>
</dbReference>
<accession>A0ABS9XEJ9</accession>
<name>A0ABS9XEJ9_9ACTN</name>
<protein>
    <submittedName>
        <fullName evidence="2">SRPBCC family protein</fullName>
    </submittedName>
</protein>
<organism evidence="2 3">
    <name type="scientific">Streptomyces spinosisporus</name>
    <dbReference type="NCBI Taxonomy" id="2927582"/>
    <lineage>
        <taxon>Bacteria</taxon>
        <taxon>Bacillati</taxon>
        <taxon>Actinomycetota</taxon>
        <taxon>Actinomycetes</taxon>
        <taxon>Kitasatosporales</taxon>
        <taxon>Streptomycetaceae</taxon>
        <taxon>Streptomyces</taxon>
    </lineage>
</organism>
<sequence>MTTAPDRQVHRTSAAVDVDAPADVVYRALTDVVGWPVLYPWIAHTEVVARDGADDEVKFWAVRPGPEGGLRIWTSKRTLDPVARRMVFEQQGSVGPIERLGGTWDFVSREDGGCRVESGHWFTTDADPAVTAGELDRHGALQMRTLKAQTESATALTSDVVRAEASNTAQGSFADVRARLLAALPAGDGNGDAWFGETEAGPTVQIVHGDGVVVQKLLSPPEPAELLRTRWRLAEEADGVRVTADVLAVATHGHEQVRALAEAGVRDALARAGAR</sequence>
<feature type="domain" description="Coenzyme Q-binding protein COQ10 START" evidence="1">
    <location>
        <begin position="18"/>
        <end position="117"/>
    </location>
</feature>